<evidence type="ECO:0000313" key="2">
    <source>
        <dbReference type="EMBL" id="KAF2118039.1"/>
    </source>
</evidence>
<accession>A0A6A5ZEW6</accession>
<gene>
    <name evidence="2" type="ORF">BDV96DRAFT_679974</name>
</gene>
<feature type="region of interest" description="Disordered" evidence="1">
    <location>
        <begin position="1"/>
        <end position="36"/>
    </location>
</feature>
<name>A0A6A5ZEW6_9PLEO</name>
<feature type="non-terminal residue" evidence="2">
    <location>
        <position position="1"/>
    </location>
</feature>
<evidence type="ECO:0000256" key="1">
    <source>
        <dbReference type="SAM" id="MobiDB-lite"/>
    </source>
</evidence>
<dbReference type="Proteomes" id="UP000799770">
    <property type="component" value="Unassembled WGS sequence"/>
</dbReference>
<feature type="compositionally biased region" description="Polar residues" evidence="1">
    <location>
        <begin position="26"/>
        <end position="36"/>
    </location>
</feature>
<evidence type="ECO:0000313" key="3">
    <source>
        <dbReference type="Proteomes" id="UP000799770"/>
    </source>
</evidence>
<reference evidence="2" key="1">
    <citation type="journal article" date="2020" name="Stud. Mycol.">
        <title>101 Dothideomycetes genomes: a test case for predicting lifestyles and emergence of pathogens.</title>
        <authorList>
            <person name="Haridas S."/>
            <person name="Albert R."/>
            <person name="Binder M."/>
            <person name="Bloem J."/>
            <person name="Labutti K."/>
            <person name="Salamov A."/>
            <person name="Andreopoulos B."/>
            <person name="Baker S."/>
            <person name="Barry K."/>
            <person name="Bills G."/>
            <person name="Bluhm B."/>
            <person name="Cannon C."/>
            <person name="Castanera R."/>
            <person name="Culley D."/>
            <person name="Daum C."/>
            <person name="Ezra D."/>
            <person name="Gonzalez J."/>
            <person name="Henrissat B."/>
            <person name="Kuo A."/>
            <person name="Liang C."/>
            <person name="Lipzen A."/>
            <person name="Lutzoni F."/>
            <person name="Magnuson J."/>
            <person name="Mondo S."/>
            <person name="Nolan M."/>
            <person name="Ohm R."/>
            <person name="Pangilinan J."/>
            <person name="Park H.-J."/>
            <person name="Ramirez L."/>
            <person name="Alfaro M."/>
            <person name="Sun H."/>
            <person name="Tritt A."/>
            <person name="Yoshinaga Y."/>
            <person name="Zwiers L.-H."/>
            <person name="Turgeon B."/>
            <person name="Goodwin S."/>
            <person name="Spatafora J."/>
            <person name="Crous P."/>
            <person name="Grigoriev I."/>
        </authorList>
    </citation>
    <scope>NUCLEOTIDE SEQUENCE</scope>
    <source>
        <strain evidence="2">CBS 627.86</strain>
    </source>
</reference>
<feature type="compositionally biased region" description="Polar residues" evidence="1">
    <location>
        <begin position="1"/>
        <end position="10"/>
    </location>
</feature>
<protein>
    <submittedName>
        <fullName evidence="2">Uncharacterized protein</fullName>
    </submittedName>
</protein>
<proteinExistence type="predicted"/>
<sequence>KRAAKLQSSDHPQHYNHSPIKPHTHPPNTSTMANSTQNTTCANAKTSMPSNVPTNLAYVALPNVLNFSALLSLCNDNAPVAEWGANNCYIYTNVTAQGQTHELVAECVKAKIRAQNETFGIMAENDADSGVGRLEMGGVLGKVVLAVAVVGAVLGGF</sequence>
<keyword evidence="3" id="KW-1185">Reference proteome</keyword>
<organism evidence="2 3">
    <name type="scientific">Lophiotrema nucula</name>
    <dbReference type="NCBI Taxonomy" id="690887"/>
    <lineage>
        <taxon>Eukaryota</taxon>
        <taxon>Fungi</taxon>
        <taxon>Dikarya</taxon>
        <taxon>Ascomycota</taxon>
        <taxon>Pezizomycotina</taxon>
        <taxon>Dothideomycetes</taxon>
        <taxon>Pleosporomycetidae</taxon>
        <taxon>Pleosporales</taxon>
        <taxon>Lophiotremataceae</taxon>
        <taxon>Lophiotrema</taxon>
    </lineage>
</organism>
<dbReference type="AlphaFoldDB" id="A0A6A5ZEW6"/>
<dbReference type="EMBL" id="ML977318">
    <property type="protein sequence ID" value="KAF2118039.1"/>
    <property type="molecule type" value="Genomic_DNA"/>
</dbReference>